<feature type="compositionally biased region" description="Polar residues" evidence="1">
    <location>
        <begin position="85"/>
        <end position="94"/>
    </location>
</feature>
<evidence type="ECO:0000313" key="2">
    <source>
        <dbReference type="EMBL" id="PAV22220.1"/>
    </source>
</evidence>
<proteinExistence type="predicted"/>
<feature type="compositionally biased region" description="Low complexity" evidence="1">
    <location>
        <begin position="145"/>
        <end position="159"/>
    </location>
</feature>
<sequence>MTRDTLRPSNPVQNGFLYYSTGSSFSSEGAGSPPKRISLTCPSCRTSLLNIPEDILEIEEDSHLEPPKPRRWSRRPNWISRPINRKNSVTSSLPGSKMPPSLHGMESDRTSRHNRRASVSSDASDSSSQTKVETPPPPRSILQHSPSVSSNKSSRSGKSTLATKRSVKFSEEPVYYDYSYRFSTLAATATCTCACKLPPEHSPFCKIPFDCAGECLLEDFQFYGYDDDMFSFEQPATIPSERRWGIFSRFIAWLRRRTGQRTYTIEAEKRRPKISRPLPLTPRQLPVAAARVSGDDYYSLNAELYLLPTTRNRCCSPPPPVYIIVDNSSFLSF</sequence>
<dbReference type="AlphaFoldDB" id="A0A286URK6"/>
<feature type="region of interest" description="Disordered" evidence="1">
    <location>
        <begin position="83"/>
        <end position="163"/>
    </location>
</feature>
<feature type="compositionally biased region" description="Low complexity" evidence="1">
    <location>
        <begin position="117"/>
        <end position="128"/>
    </location>
</feature>
<feature type="compositionally biased region" description="Polar residues" evidence="1">
    <location>
        <begin position="20"/>
        <end position="29"/>
    </location>
</feature>
<gene>
    <name evidence="2" type="ORF">PNOK_0217700</name>
</gene>
<comment type="caution">
    <text evidence="2">The sequence shown here is derived from an EMBL/GenBank/DDBJ whole genome shotgun (WGS) entry which is preliminary data.</text>
</comment>
<protein>
    <submittedName>
        <fullName evidence="2">Uncharacterized protein</fullName>
    </submittedName>
</protein>
<dbReference type="InParanoid" id="A0A286URK6"/>
<dbReference type="EMBL" id="NBII01000002">
    <property type="protein sequence ID" value="PAV22220.1"/>
    <property type="molecule type" value="Genomic_DNA"/>
</dbReference>
<evidence type="ECO:0000313" key="3">
    <source>
        <dbReference type="Proteomes" id="UP000217199"/>
    </source>
</evidence>
<dbReference type="Proteomes" id="UP000217199">
    <property type="component" value="Unassembled WGS sequence"/>
</dbReference>
<dbReference type="OrthoDB" id="3239555at2759"/>
<keyword evidence="3" id="KW-1185">Reference proteome</keyword>
<organism evidence="2 3">
    <name type="scientific">Pyrrhoderma noxium</name>
    <dbReference type="NCBI Taxonomy" id="2282107"/>
    <lineage>
        <taxon>Eukaryota</taxon>
        <taxon>Fungi</taxon>
        <taxon>Dikarya</taxon>
        <taxon>Basidiomycota</taxon>
        <taxon>Agaricomycotina</taxon>
        <taxon>Agaricomycetes</taxon>
        <taxon>Hymenochaetales</taxon>
        <taxon>Hymenochaetaceae</taxon>
        <taxon>Pyrrhoderma</taxon>
    </lineage>
</organism>
<accession>A0A286URK6</accession>
<evidence type="ECO:0000256" key="1">
    <source>
        <dbReference type="SAM" id="MobiDB-lite"/>
    </source>
</evidence>
<reference evidence="2 3" key="1">
    <citation type="journal article" date="2017" name="Mol. Ecol.">
        <title>Comparative and population genomic landscape of Phellinus noxius: A hypervariable fungus causing root rot in trees.</title>
        <authorList>
            <person name="Chung C.L."/>
            <person name="Lee T.J."/>
            <person name="Akiba M."/>
            <person name="Lee H.H."/>
            <person name="Kuo T.H."/>
            <person name="Liu D."/>
            <person name="Ke H.M."/>
            <person name="Yokoi T."/>
            <person name="Roa M.B."/>
            <person name="Lu M.J."/>
            <person name="Chang Y.Y."/>
            <person name="Ann P.J."/>
            <person name="Tsai J.N."/>
            <person name="Chen C.Y."/>
            <person name="Tzean S.S."/>
            <person name="Ota Y."/>
            <person name="Hattori T."/>
            <person name="Sahashi N."/>
            <person name="Liou R.F."/>
            <person name="Kikuchi T."/>
            <person name="Tsai I.J."/>
        </authorList>
    </citation>
    <scope>NUCLEOTIDE SEQUENCE [LARGE SCALE GENOMIC DNA]</scope>
    <source>
        <strain evidence="2 3">FFPRI411160</strain>
    </source>
</reference>
<name>A0A286URK6_9AGAM</name>
<feature type="region of interest" description="Disordered" evidence="1">
    <location>
        <begin position="1"/>
        <end position="37"/>
    </location>
</feature>